<organism evidence="3 4">
    <name type="scientific">Vagococcus allomyrinae</name>
    <dbReference type="NCBI Taxonomy" id="2794353"/>
    <lineage>
        <taxon>Bacteria</taxon>
        <taxon>Bacillati</taxon>
        <taxon>Bacillota</taxon>
        <taxon>Bacilli</taxon>
        <taxon>Lactobacillales</taxon>
        <taxon>Enterococcaceae</taxon>
        <taxon>Vagococcus</taxon>
    </lineage>
</organism>
<dbReference type="InterPro" id="IPR036514">
    <property type="entry name" value="SGNH_hydro_sf"/>
</dbReference>
<name>A0A940P9I4_9ENTE</name>
<keyword evidence="1" id="KW-0812">Transmembrane</keyword>
<dbReference type="PANTHER" id="PTHR30383:SF5">
    <property type="entry name" value="SGNH HYDROLASE-TYPE ESTERASE DOMAIN-CONTAINING PROTEIN"/>
    <property type="match status" value="1"/>
</dbReference>
<dbReference type="Pfam" id="PF13472">
    <property type="entry name" value="Lipase_GDSL_2"/>
    <property type="match status" value="1"/>
</dbReference>
<dbReference type="GO" id="GO:0004622">
    <property type="term" value="F:phosphatidylcholine lysophospholipase activity"/>
    <property type="evidence" value="ECO:0007669"/>
    <property type="project" value="TreeGrafter"/>
</dbReference>
<dbReference type="Gene3D" id="3.40.50.1110">
    <property type="entry name" value="SGNH hydrolase"/>
    <property type="match status" value="1"/>
</dbReference>
<dbReference type="InterPro" id="IPR051532">
    <property type="entry name" value="Ester_Hydrolysis_Enzymes"/>
</dbReference>
<dbReference type="AlphaFoldDB" id="A0A940P9I4"/>
<accession>A0A940P9I4</accession>
<sequence length="306" mass="33416">MSLEKVIIVIIVMRLLDVIILFFSRKLKKRGALVRGVLLTLVTVVAMTVLVMDMRPLTNGEAQGATKVVESLTGEGQKVVNEQLEAVELAKRPYLEGKKVAVIGDSITELDGKTVKNVGSIIGYQEVFRQQGATVVTYGYSGATYALYDKKISAGEHRSIYDMIVKAKVDFKDVDLVTLFGGTNDVGGGYPLGTVTDKTAATTLGGLRGIIDYIKSNNPKCEIVVFTPIQRTDRDNLQEKMDAMALGIMEVAKSYELATDNLMENSGITNESGNQAKYTYDKLHPNSEGMALVGQRMAEVIEETME</sequence>
<dbReference type="EMBL" id="JAEEGA010000002">
    <property type="protein sequence ID" value="MBP1039978.1"/>
    <property type="molecule type" value="Genomic_DNA"/>
</dbReference>
<dbReference type="InterPro" id="IPR013830">
    <property type="entry name" value="SGNH_hydro"/>
</dbReference>
<dbReference type="CDD" id="cd00229">
    <property type="entry name" value="SGNH_hydrolase"/>
    <property type="match status" value="1"/>
</dbReference>
<feature type="transmembrane region" description="Helical" evidence="1">
    <location>
        <begin position="6"/>
        <end position="23"/>
    </location>
</feature>
<feature type="domain" description="SGNH hydrolase-type esterase" evidence="2">
    <location>
        <begin position="102"/>
        <end position="292"/>
    </location>
</feature>
<dbReference type="SUPFAM" id="SSF52266">
    <property type="entry name" value="SGNH hydrolase"/>
    <property type="match status" value="1"/>
</dbReference>
<keyword evidence="1" id="KW-0472">Membrane</keyword>
<evidence type="ECO:0000256" key="1">
    <source>
        <dbReference type="SAM" id="Phobius"/>
    </source>
</evidence>
<keyword evidence="4" id="KW-1185">Reference proteome</keyword>
<dbReference type="PANTHER" id="PTHR30383">
    <property type="entry name" value="THIOESTERASE 1/PROTEASE 1/LYSOPHOSPHOLIPASE L1"/>
    <property type="match status" value="1"/>
</dbReference>
<protein>
    <submittedName>
        <fullName evidence="3">SGNH/GDSL hydrolase family protein</fullName>
    </submittedName>
</protein>
<comment type="caution">
    <text evidence="3">The sequence shown here is derived from an EMBL/GenBank/DDBJ whole genome shotgun (WGS) entry which is preliminary data.</text>
</comment>
<evidence type="ECO:0000313" key="3">
    <source>
        <dbReference type="EMBL" id="MBP1039978.1"/>
    </source>
</evidence>
<reference evidence="3" key="1">
    <citation type="submission" date="2020-12" db="EMBL/GenBank/DDBJ databases">
        <title>Vagococcus allomyrinae sp. nov. and Enterococcus lavae sp. nov., isolated from the larvae of Allomyrina dichotoma.</title>
        <authorList>
            <person name="Lee S.D."/>
        </authorList>
    </citation>
    <scope>NUCLEOTIDE SEQUENCE</scope>
    <source>
        <strain evidence="3">BWB3-3</strain>
    </source>
</reference>
<evidence type="ECO:0000313" key="4">
    <source>
        <dbReference type="Proteomes" id="UP000674938"/>
    </source>
</evidence>
<keyword evidence="1" id="KW-1133">Transmembrane helix</keyword>
<evidence type="ECO:0000259" key="2">
    <source>
        <dbReference type="Pfam" id="PF13472"/>
    </source>
</evidence>
<keyword evidence="3" id="KW-0378">Hydrolase</keyword>
<proteinExistence type="predicted"/>
<dbReference type="Proteomes" id="UP000674938">
    <property type="component" value="Unassembled WGS sequence"/>
</dbReference>
<feature type="transmembrane region" description="Helical" evidence="1">
    <location>
        <begin position="32"/>
        <end position="52"/>
    </location>
</feature>
<gene>
    <name evidence="3" type="ORF">I6N95_03030</name>
</gene>
<dbReference type="RefSeq" id="WP_209524879.1">
    <property type="nucleotide sequence ID" value="NZ_JAEEGA010000002.1"/>
</dbReference>